<evidence type="ECO:0000313" key="1">
    <source>
        <dbReference type="EMBL" id="MFB9905170.1"/>
    </source>
</evidence>
<dbReference type="InterPro" id="IPR019639">
    <property type="entry name" value="DUF2505"/>
</dbReference>
<dbReference type="EMBL" id="JBHLZU010000011">
    <property type="protein sequence ID" value="MFB9905170.1"/>
    <property type="molecule type" value="Genomic_DNA"/>
</dbReference>
<accession>A0ABV5ZW93</accession>
<comment type="caution">
    <text evidence="1">The sequence shown here is derived from an EMBL/GenBank/DDBJ whole genome shotgun (WGS) entry which is preliminary data.</text>
</comment>
<reference evidence="1 2" key="1">
    <citation type="submission" date="2024-09" db="EMBL/GenBank/DDBJ databases">
        <authorList>
            <person name="Sun Q."/>
            <person name="Mori K."/>
        </authorList>
    </citation>
    <scope>NUCLEOTIDE SEQUENCE [LARGE SCALE GENOMIC DNA]</scope>
    <source>
        <strain evidence="1 2">TBRC 7907</strain>
    </source>
</reference>
<dbReference type="RefSeq" id="WP_377852478.1">
    <property type="nucleotide sequence ID" value="NZ_JBHLZU010000011.1"/>
</dbReference>
<protein>
    <submittedName>
        <fullName evidence="1">DUF2505 domain-containing protein</fullName>
    </submittedName>
</protein>
<proteinExistence type="predicted"/>
<gene>
    <name evidence="1" type="ORF">ACFFQA_14635</name>
</gene>
<evidence type="ECO:0000313" key="2">
    <source>
        <dbReference type="Proteomes" id="UP001589693"/>
    </source>
</evidence>
<keyword evidence="2" id="KW-1185">Reference proteome</keyword>
<name>A0ABV5ZW93_9PSEU</name>
<dbReference type="Pfam" id="PF10698">
    <property type="entry name" value="DUF2505"/>
    <property type="match status" value="1"/>
</dbReference>
<organism evidence="1 2">
    <name type="scientific">Allokutzneria oryzae</name>
    <dbReference type="NCBI Taxonomy" id="1378989"/>
    <lineage>
        <taxon>Bacteria</taxon>
        <taxon>Bacillati</taxon>
        <taxon>Actinomycetota</taxon>
        <taxon>Actinomycetes</taxon>
        <taxon>Pseudonocardiales</taxon>
        <taxon>Pseudonocardiaceae</taxon>
        <taxon>Allokutzneria</taxon>
    </lineage>
</organism>
<dbReference type="Proteomes" id="UP001589693">
    <property type="component" value="Unassembled WGS sequence"/>
</dbReference>
<sequence length="167" mass="17594">MATSTETSHEFPFPAPALLAALTDAEYLRARLAAVGGAKAELVSHETTVGGESKAVLKQGVPSDKLPSFVRSLINGDLVIERTERWRQAGEGAVGTVVASVPGAPASINCSLQLRPSAMGAELLSALEVRVSLPFVGGKVEKAIVEQIGRLLDAENTFTLSWLREIS</sequence>